<evidence type="ECO:0008006" key="3">
    <source>
        <dbReference type="Google" id="ProtNLM"/>
    </source>
</evidence>
<gene>
    <name evidence="2" type="ORF">LCGC14_1844670</name>
</gene>
<accession>A0A0F9GC28</accession>
<dbReference type="InterPro" id="IPR025187">
    <property type="entry name" value="DUF4112"/>
</dbReference>
<dbReference type="EMBL" id="LAZR01018437">
    <property type="protein sequence ID" value="KKL96419.1"/>
    <property type="molecule type" value="Genomic_DNA"/>
</dbReference>
<keyword evidence="1" id="KW-0812">Transmembrane</keyword>
<proteinExistence type="predicted"/>
<evidence type="ECO:0000313" key="2">
    <source>
        <dbReference type="EMBL" id="KKL96419.1"/>
    </source>
</evidence>
<name>A0A0F9GC28_9ZZZZ</name>
<feature type="transmembrane region" description="Helical" evidence="1">
    <location>
        <begin position="121"/>
        <end position="142"/>
    </location>
</feature>
<protein>
    <recommendedName>
        <fullName evidence="3">DUF4112 domain-containing protein</fullName>
    </recommendedName>
</protein>
<dbReference type="Pfam" id="PF13430">
    <property type="entry name" value="DUF4112"/>
    <property type="match status" value="1"/>
</dbReference>
<evidence type="ECO:0000256" key="1">
    <source>
        <dbReference type="SAM" id="Phobius"/>
    </source>
</evidence>
<reference evidence="2" key="1">
    <citation type="journal article" date="2015" name="Nature">
        <title>Complex archaea that bridge the gap between prokaryotes and eukaryotes.</title>
        <authorList>
            <person name="Spang A."/>
            <person name="Saw J.H."/>
            <person name="Jorgensen S.L."/>
            <person name="Zaremba-Niedzwiedzka K."/>
            <person name="Martijn J."/>
            <person name="Lind A.E."/>
            <person name="van Eijk R."/>
            <person name="Schleper C."/>
            <person name="Guy L."/>
            <person name="Ettema T.J."/>
        </authorList>
    </citation>
    <scope>NUCLEOTIDE SEQUENCE</scope>
</reference>
<feature type="transmembrane region" description="Helical" evidence="1">
    <location>
        <begin position="32"/>
        <end position="53"/>
    </location>
</feature>
<keyword evidence="1" id="KW-1133">Transmembrane helix</keyword>
<organism evidence="2">
    <name type="scientific">marine sediment metagenome</name>
    <dbReference type="NCBI Taxonomy" id="412755"/>
    <lineage>
        <taxon>unclassified sequences</taxon>
        <taxon>metagenomes</taxon>
        <taxon>ecological metagenomes</taxon>
    </lineage>
</organism>
<dbReference type="PANTHER" id="PTHR35519">
    <property type="entry name" value="MEMBRANE PROTEINS"/>
    <property type="match status" value="1"/>
</dbReference>
<comment type="caution">
    <text evidence="2">The sequence shown here is derived from an EMBL/GenBank/DDBJ whole genome shotgun (WGS) entry which is preliminary data.</text>
</comment>
<keyword evidence="1" id="KW-0472">Membrane</keyword>
<dbReference type="AlphaFoldDB" id="A0A0F9GC28"/>
<dbReference type="PANTHER" id="PTHR35519:SF2">
    <property type="entry name" value="PH DOMAIN PROTEIN"/>
    <property type="match status" value="1"/>
</dbReference>
<sequence>MKKHNDFLHRLSQLLDNCITLPGGFKIGLDGFIGLIPGLGDFIGGTLSSIIIIKANQMGAPKSVLMRMVINMLIDTMVGSIPILGDVFDFIWKANQKNMLLLDKYQQNPQQTKRKSFIENAFVLLILLIMIGLVVMIIGWLISKIWLRLFP</sequence>